<name>A0A9W8B5X7_9FUNG</name>
<evidence type="ECO:0000256" key="2">
    <source>
        <dbReference type="ARBA" id="ARBA00022692"/>
    </source>
</evidence>
<dbReference type="GO" id="GO:0005743">
    <property type="term" value="C:mitochondrial inner membrane"/>
    <property type="evidence" value="ECO:0007669"/>
    <property type="project" value="UniProtKB-SubCell"/>
</dbReference>
<dbReference type="EMBL" id="JANBQB010000017">
    <property type="protein sequence ID" value="KAJ1984511.1"/>
    <property type="molecule type" value="Genomic_DNA"/>
</dbReference>
<dbReference type="GO" id="GO:0045271">
    <property type="term" value="C:respiratory chain complex I"/>
    <property type="evidence" value="ECO:0007669"/>
    <property type="project" value="InterPro"/>
</dbReference>
<evidence type="ECO:0000313" key="8">
    <source>
        <dbReference type="EMBL" id="KAJ1984511.1"/>
    </source>
</evidence>
<keyword evidence="5" id="KW-0496">Mitochondrion</keyword>
<evidence type="ECO:0000256" key="3">
    <source>
        <dbReference type="ARBA" id="ARBA00022792"/>
    </source>
</evidence>
<keyword evidence="3" id="KW-0999">Mitochondrion inner membrane</keyword>
<organism evidence="8 9">
    <name type="scientific">Dimargaris verticillata</name>
    <dbReference type="NCBI Taxonomy" id="2761393"/>
    <lineage>
        <taxon>Eukaryota</taxon>
        <taxon>Fungi</taxon>
        <taxon>Fungi incertae sedis</taxon>
        <taxon>Zoopagomycota</taxon>
        <taxon>Kickxellomycotina</taxon>
        <taxon>Dimargaritomycetes</taxon>
        <taxon>Dimargaritales</taxon>
        <taxon>Dimargaritaceae</taxon>
        <taxon>Dimargaris</taxon>
    </lineage>
</organism>
<evidence type="ECO:0000256" key="6">
    <source>
        <dbReference type="ARBA" id="ARBA00023136"/>
    </source>
</evidence>
<evidence type="ECO:0000256" key="1">
    <source>
        <dbReference type="ARBA" id="ARBA00004448"/>
    </source>
</evidence>
<accession>A0A9W8B5X7</accession>
<comment type="subcellular location">
    <subcellularLocation>
        <location evidence="1">Mitochondrion inner membrane</location>
        <topology evidence="1">Multi-pass membrane protein</topology>
    </subcellularLocation>
</comment>
<sequence>MANSSPVDLDAIRSEKAYTAQNWAENGLTGAGYGLLSGFAASAYLNSAQVHTHGAAGLVTRTGYLMPYLAVVGGIYGVTESVVGNVRQQDDYVNTMVAGGVAGMLAGARRRSIPAMISGLLVVGGFMGAYKYFGGFGNQLAQYSEDELIEQRRTKLQLK</sequence>
<keyword evidence="6 7" id="KW-0472">Membrane</keyword>
<keyword evidence="4 7" id="KW-1133">Transmembrane helix</keyword>
<dbReference type="Pfam" id="PF02466">
    <property type="entry name" value="Tim17"/>
    <property type="match status" value="1"/>
</dbReference>
<dbReference type="Proteomes" id="UP001151582">
    <property type="component" value="Unassembled WGS sequence"/>
</dbReference>
<dbReference type="AlphaFoldDB" id="A0A9W8B5X7"/>
<dbReference type="PANTHER" id="PTHR21382:SF1">
    <property type="entry name" value="NADH DEHYDROGENASE [UBIQUINONE] 1 ALPHA SUBCOMPLEX SUBUNIT 11"/>
    <property type="match status" value="1"/>
</dbReference>
<evidence type="ECO:0000256" key="7">
    <source>
        <dbReference type="SAM" id="Phobius"/>
    </source>
</evidence>
<protein>
    <recommendedName>
        <fullName evidence="10">NADH-ubiquinone oxidoreductase subunit B14.7</fullName>
    </recommendedName>
</protein>
<dbReference type="GO" id="GO:0006120">
    <property type="term" value="P:mitochondrial electron transport, NADH to ubiquinone"/>
    <property type="evidence" value="ECO:0007669"/>
    <property type="project" value="InterPro"/>
</dbReference>
<keyword evidence="9" id="KW-1185">Reference proteome</keyword>
<evidence type="ECO:0008006" key="10">
    <source>
        <dbReference type="Google" id="ProtNLM"/>
    </source>
</evidence>
<reference evidence="8" key="1">
    <citation type="submission" date="2022-07" db="EMBL/GenBank/DDBJ databases">
        <title>Phylogenomic reconstructions and comparative analyses of Kickxellomycotina fungi.</title>
        <authorList>
            <person name="Reynolds N.K."/>
            <person name="Stajich J.E."/>
            <person name="Barry K."/>
            <person name="Grigoriev I.V."/>
            <person name="Crous P."/>
            <person name="Smith M.E."/>
        </authorList>
    </citation>
    <scope>NUCLEOTIDE SEQUENCE</scope>
    <source>
        <strain evidence="8">RSA 567</strain>
    </source>
</reference>
<keyword evidence="2 7" id="KW-0812">Transmembrane</keyword>
<dbReference type="PANTHER" id="PTHR21382">
    <property type="entry name" value="NADH-UBIQUINONE OXIDOREDUCTASE SUBUNIT"/>
    <property type="match status" value="1"/>
</dbReference>
<evidence type="ECO:0000313" key="9">
    <source>
        <dbReference type="Proteomes" id="UP001151582"/>
    </source>
</evidence>
<comment type="caution">
    <text evidence="8">The sequence shown here is derived from an EMBL/GenBank/DDBJ whole genome shotgun (WGS) entry which is preliminary data.</text>
</comment>
<dbReference type="InterPro" id="IPR039205">
    <property type="entry name" value="NDUFA11"/>
</dbReference>
<dbReference type="OrthoDB" id="1913277at2759"/>
<evidence type="ECO:0000256" key="4">
    <source>
        <dbReference type="ARBA" id="ARBA00022989"/>
    </source>
</evidence>
<evidence type="ECO:0000256" key="5">
    <source>
        <dbReference type="ARBA" id="ARBA00023128"/>
    </source>
</evidence>
<feature type="transmembrane region" description="Helical" evidence="7">
    <location>
        <begin position="113"/>
        <end position="133"/>
    </location>
</feature>
<gene>
    <name evidence="8" type="ORF">H4R34_000597</name>
</gene>
<proteinExistence type="predicted"/>